<feature type="non-terminal residue" evidence="1">
    <location>
        <position position="53"/>
    </location>
</feature>
<evidence type="ECO:0000313" key="1">
    <source>
        <dbReference type="EMBL" id="KRY11766.1"/>
    </source>
</evidence>
<proteinExistence type="predicted"/>
<dbReference type="InParanoid" id="A0A0V0ZGQ0"/>
<accession>A0A0V0ZGQ0</accession>
<gene>
    <name evidence="1" type="ORF">T01_12855</name>
</gene>
<protein>
    <submittedName>
        <fullName evidence="1">Uncharacterized protein</fullName>
    </submittedName>
</protein>
<evidence type="ECO:0000313" key="2">
    <source>
        <dbReference type="Proteomes" id="UP000054776"/>
    </source>
</evidence>
<keyword evidence="2" id="KW-1185">Reference proteome</keyword>
<comment type="caution">
    <text evidence="1">The sequence shown here is derived from an EMBL/GenBank/DDBJ whole genome shotgun (WGS) entry which is preliminary data.</text>
</comment>
<dbReference type="EMBL" id="JYDH01002416">
    <property type="protein sequence ID" value="KRY11766.1"/>
    <property type="molecule type" value="Genomic_DNA"/>
</dbReference>
<dbReference type="AlphaFoldDB" id="A0A0V0ZGQ0"/>
<reference evidence="1 2" key="1">
    <citation type="submission" date="2015-01" db="EMBL/GenBank/DDBJ databases">
        <title>Evolution of Trichinella species and genotypes.</title>
        <authorList>
            <person name="Korhonen P.K."/>
            <person name="Edoardo P."/>
            <person name="Giuseppe L.R."/>
            <person name="Gasser R.B."/>
        </authorList>
    </citation>
    <scope>NUCLEOTIDE SEQUENCE [LARGE SCALE GENOMIC DNA]</scope>
    <source>
        <strain evidence="1">ISS3</strain>
    </source>
</reference>
<sequence>MNFEAASESTSENIFKQATDKFDQPKKAFHYLTNSSSYCLTVQTKLKTSCENS</sequence>
<dbReference type="Proteomes" id="UP000054776">
    <property type="component" value="Unassembled WGS sequence"/>
</dbReference>
<name>A0A0V0ZGQ0_TRISP</name>
<organism evidence="1 2">
    <name type="scientific">Trichinella spiralis</name>
    <name type="common">Trichina worm</name>
    <dbReference type="NCBI Taxonomy" id="6334"/>
    <lineage>
        <taxon>Eukaryota</taxon>
        <taxon>Metazoa</taxon>
        <taxon>Ecdysozoa</taxon>
        <taxon>Nematoda</taxon>
        <taxon>Enoplea</taxon>
        <taxon>Dorylaimia</taxon>
        <taxon>Trichinellida</taxon>
        <taxon>Trichinellidae</taxon>
        <taxon>Trichinella</taxon>
    </lineage>
</organism>